<evidence type="ECO:0000256" key="5">
    <source>
        <dbReference type="ARBA" id="ARBA00023155"/>
    </source>
</evidence>
<dbReference type="Pfam" id="PF07526">
    <property type="entry name" value="POX"/>
    <property type="match status" value="1"/>
</dbReference>
<evidence type="ECO:0000256" key="9">
    <source>
        <dbReference type="SAM" id="Coils"/>
    </source>
</evidence>
<dbReference type="InterPro" id="IPR050224">
    <property type="entry name" value="TALE_homeobox"/>
</dbReference>
<dbReference type="PROSITE" id="PS50071">
    <property type="entry name" value="HOMEOBOX_2"/>
    <property type="match status" value="1"/>
</dbReference>
<keyword evidence="3" id="KW-0805">Transcription regulation</keyword>
<feature type="DNA-binding region" description="Homeobox" evidence="8">
    <location>
        <begin position="331"/>
        <end position="393"/>
    </location>
</feature>
<reference evidence="11" key="1">
    <citation type="submission" date="2022-12" db="EMBL/GenBank/DDBJ databases">
        <title>Draft genome assemblies for two species of Escallonia (Escalloniales).</title>
        <authorList>
            <person name="Chanderbali A."/>
            <person name="Dervinis C."/>
            <person name="Anghel I."/>
            <person name="Soltis D."/>
            <person name="Soltis P."/>
            <person name="Zapata F."/>
        </authorList>
    </citation>
    <scope>NUCLEOTIDE SEQUENCE</scope>
    <source>
        <strain evidence="11">UCBG64.0493</strain>
        <tissue evidence="11">Leaf</tissue>
    </source>
</reference>
<evidence type="ECO:0000256" key="3">
    <source>
        <dbReference type="ARBA" id="ARBA00023015"/>
    </source>
</evidence>
<feature type="domain" description="Homeobox" evidence="10">
    <location>
        <begin position="329"/>
        <end position="392"/>
    </location>
</feature>
<organism evidence="11 12">
    <name type="scientific">Escallonia herrerae</name>
    <dbReference type="NCBI Taxonomy" id="1293975"/>
    <lineage>
        <taxon>Eukaryota</taxon>
        <taxon>Viridiplantae</taxon>
        <taxon>Streptophyta</taxon>
        <taxon>Embryophyta</taxon>
        <taxon>Tracheophyta</taxon>
        <taxon>Spermatophyta</taxon>
        <taxon>Magnoliopsida</taxon>
        <taxon>eudicotyledons</taxon>
        <taxon>Gunneridae</taxon>
        <taxon>Pentapetalae</taxon>
        <taxon>asterids</taxon>
        <taxon>campanulids</taxon>
        <taxon>Escalloniales</taxon>
        <taxon>Escalloniaceae</taxon>
        <taxon>Escallonia</taxon>
    </lineage>
</organism>
<proteinExistence type="inferred from homology"/>
<dbReference type="GO" id="GO:0005634">
    <property type="term" value="C:nucleus"/>
    <property type="evidence" value="ECO:0007669"/>
    <property type="project" value="UniProtKB-SubCell"/>
</dbReference>
<keyword evidence="9" id="KW-0175">Coiled coil</keyword>
<dbReference type="PANTHER" id="PTHR11850">
    <property type="entry name" value="HOMEOBOX PROTEIN TRANSCRIPTION FACTORS"/>
    <property type="match status" value="1"/>
</dbReference>
<keyword evidence="6" id="KW-0804">Transcription</keyword>
<dbReference type="EMBL" id="JAVXUP010000852">
    <property type="protein sequence ID" value="KAK3019820.1"/>
    <property type="molecule type" value="Genomic_DNA"/>
</dbReference>
<dbReference type="SMART" id="SM00574">
    <property type="entry name" value="POX"/>
    <property type="match status" value="1"/>
</dbReference>
<dbReference type="InterPro" id="IPR008422">
    <property type="entry name" value="KN_HD"/>
</dbReference>
<dbReference type="GO" id="GO:0006355">
    <property type="term" value="P:regulation of DNA-templated transcription"/>
    <property type="evidence" value="ECO:0007669"/>
    <property type="project" value="InterPro"/>
</dbReference>
<name>A0AA88WAR5_9ASTE</name>
<evidence type="ECO:0000313" key="11">
    <source>
        <dbReference type="EMBL" id="KAK3019820.1"/>
    </source>
</evidence>
<sequence>MVSQDSPPNPTASGILHQFLISDSIATQTQFENQHLEAYGADLRSGGSTYHPSLGVLPALHSLQESEVSPSRHLTNLFGASNEANHQNQRAPSLSLGYSQRSLTSNLLSPGYLISEEETREACNPGMTRVADDFSFPVVNQFYGTESIALAISNSNYLKPAQSLLREVVSVGGKAVDLSNENWVRSLSSGERSSLGLCSELKAELCNSGLYMEKHELQAKFAKLIALLEEVERRFEQYYQHMEELVSSFEVIAGLGTGKSYTALALQAMSRHFCSLRDAIVAQIHATRRRLAQDMPRISTDLSQLSLFDRETRHSRMHLQHLGMLQSPRQAWRPIRGLPETSVAILRSWLFEHFLHPYPNDNEKLMLASQTGLSKNQVSNWFINARVRLWKPMIEEMYKEEFLESQVDSNPPVPSSSADE</sequence>
<comment type="subcellular location">
    <subcellularLocation>
        <location evidence="1 8">Nucleus</location>
    </subcellularLocation>
</comment>
<evidence type="ECO:0000313" key="12">
    <source>
        <dbReference type="Proteomes" id="UP001188597"/>
    </source>
</evidence>
<dbReference type="Proteomes" id="UP001188597">
    <property type="component" value="Unassembled WGS sequence"/>
</dbReference>
<dbReference type="AlphaFoldDB" id="A0AA88WAR5"/>
<dbReference type="InterPro" id="IPR009057">
    <property type="entry name" value="Homeodomain-like_sf"/>
</dbReference>
<keyword evidence="4 8" id="KW-0238">DNA-binding</keyword>
<comment type="similarity">
    <text evidence="2">Belongs to the TALE/BELL homeobox family.</text>
</comment>
<dbReference type="InterPro" id="IPR001356">
    <property type="entry name" value="HD"/>
</dbReference>
<evidence type="ECO:0000256" key="8">
    <source>
        <dbReference type="PROSITE-ProRule" id="PRU00108"/>
    </source>
</evidence>
<evidence type="ECO:0000256" key="2">
    <source>
        <dbReference type="ARBA" id="ARBA00006454"/>
    </source>
</evidence>
<evidence type="ECO:0000256" key="6">
    <source>
        <dbReference type="ARBA" id="ARBA00023163"/>
    </source>
</evidence>
<dbReference type="SMART" id="SM00389">
    <property type="entry name" value="HOX"/>
    <property type="match status" value="1"/>
</dbReference>
<dbReference type="GO" id="GO:0003677">
    <property type="term" value="F:DNA binding"/>
    <property type="evidence" value="ECO:0007669"/>
    <property type="project" value="UniProtKB-UniRule"/>
</dbReference>
<protein>
    <recommendedName>
        <fullName evidence="10">Homeobox domain-containing protein</fullName>
    </recommendedName>
</protein>
<accession>A0AA88WAR5</accession>
<comment type="caution">
    <text evidence="11">The sequence shown here is derived from an EMBL/GenBank/DDBJ whole genome shotgun (WGS) entry which is preliminary data.</text>
</comment>
<evidence type="ECO:0000256" key="4">
    <source>
        <dbReference type="ARBA" id="ARBA00023125"/>
    </source>
</evidence>
<keyword evidence="12" id="KW-1185">Reference proteome</keyword>
<feature type="coiled-coil region" evidence="9">
    <location>
        <begin position="214"/>
        <end position="248"/>
    </location>
</feature>
<dbReference type="SUPFAM" id="SSF46689">
    <property type="entry name" value="Homeodomain-like"/>
    <property type="match status" value="1"/>
</dbReference>
<dbReference type="CDD" id="cd00086">
    <property type="entry name" value="homeodomain"/>
    <property type="match status" value="1"/>
</dbReference>
<evidence type="ECO:0000259" key="10">
    <source>
        <dbReference type="PROSITE" id="PS50071"/>
    </source>
</evidence>
<dbReference type="InterPro" id="IPR006563">
    <property type="entry name" value="POX_dom"/>
</dbReference>
<dbReference type="Gene3D" id="1.10.10.60">
    <property type="entry name" value="Homeodomain-like"/>
    <property type="match status" value="1"/>
</dbReference>
<keyword evidence="7 8" id="KW-0539">Nucleus</keyword>
<dbReference type="Pfam" id="PF05920">
    <property type="entry name" value="Homeobox_KN"/>
    <property type="match status" value="1"/>
</dbReference>
<keyword evidence="5 8" id="KW-0371">Homeobox</keyword>
<evidence type="ECO:0000256" key="7">
    <source>
        <dbReference type="ARBA" id="ARBA00023242"/>
    </source>
</evidence>
<evidence type="ECO:0000256" key="1">
    <source>
        <dbReference type="ARBA" id="ARBA00004123"/>
    </source>
</evidence>
<gene>
    <name evidence="11" type="ORF">RJ639_004813</name>
</gene>